<feature type="region of interest" description="Disordered" evidence="2">
    <location>
        <begin position="182"/>
        <end position="436"/>
    </location>
</feature>
<dbReference type="GO" id="GO:0042803">
    <property type="term" value="F:protein homodimerization activity"/>
    <property type="evidence" value="ECO:0007669"/>
    <property type="project" value="UniProtKB-ARBA"/>
</dbReference>
<reference evidence="4" key="1">
    <citation type="submission" date="2021-03" db="EMBL/GenBank/DDBJ databases">
        <authorList>
            <consortium name="Genoscope - CEA"/>
            <person name="William W."/>
        </authorList>
    </citation>
    <scope>NUCLEOTIDE SEQUENCE</scope>
    <source>
        <strain evidence="4">Doubled-haploid Pahang</strain>
    </source>
</reference>
<evidence type="ECO:0000313" key="5">
    <source>
        <dbReference type="EnsemblPlants" id="Ma01_p15490.1"/>
    </source>
</evidence>
<feature type="compositionally biased region" description="Basic and acidic residues" evidence="2">
    <location>
        <begin position="205"/>
        <end position="218"/>
    </location>
</feature>
<dbReference type="Pfam" id="PF21864">
    <property type="entry name" value="MORF_dom"/>
    <property type="match status" value="1"/>
</dbReference>
<dbReference type="PANTHER" id="PTHR31346:SF5">
    <property type="entry name" value="MULTIPLE ORGANELLAR RNA EDITING FACTOR 1, MITOCHONDRIAL"/>
    <property type="match status" value="1"/>
</dbReference>
<protein>
    <submittedName>
        <fullName evidence="4">(wild Malaysian banana) hypothetical protein</fullName>
    </submittedName>
</protein>
<dbReference type="GO" id="GO:0016554">
    <property type="term" value="P:cytidine to uridine editing"/>
    <property type="evidence" value="ECO:0007669"/>
    <property type="project" value="InterPro"/>
</dbReference>
<dbReference type="EMBL" id="HG996466">
    <property type="protein sequence ID" value="CAG1859619.1"/>
    <property type="molecule type" value="Genomic_DNA"/>
</dbReference>
<dbReference type="OrthoDB" id="1706674at2759"/>
<evidence type="ECO:0000313" key="6">
    <source>
        <dbReference type="Proteomes" id="UP000012960"/>
    </source>
</evidence>
<dbReference type="Proteomes" id="UP000012960">
    <property type="component" value="Unplaced"/>
</dbReference>
<dbReference type="PANTHER" id="PTHR31346">
    <property type="entry name" value="MULTIPLE ORGANELLAR RNA EDITING FACTOR 2, CHLOROPLASTIC-RELATED-RELATED"/>
    <property type="match status" value="1"/>
</dbReference>
<feature type="domain" description="MORF/ORRM1/DAG-like MORF" evidence="3">
    <location>
        <begin position="96"/>
        <end position="188"/>
    </location>
</feature>
<evidence type="ECO:0000313" key="4">
    <source>
        <dbReference type="EMBL" id="CAG1859619.1"/>
    </source>
</evidence>
<feature type="compositionally biased region" description="Pro residues" evidence="2">
    <location>
        <begin position="220"/>
        <end position="249"/>
    </location>
</feature>
<dbReference type="EnsemblPlants" id="Ma01_t15490.1">
    <property type="protein sequence ID" value="Ma01_p15490.1"/>
    <property type="gene ID" value="Ma01_g15490"/>
</dbReference>
<evidence type="ECO:0000256" key="2">
    <source>
        <dbReference type="SAM" id="MobiDB-lite"/>
    </source>
</evidence>
<dbReference type="FunCoup" id="A0A804HUG4">
    <property type="interactions" value="726"/>
</dbReference>
<reference evidence="5" key="2">
    <citation type="submission" date="2021-05" db="UniProtKB">
        <authorList>
            <consortium name="EnsemblPlants"/>
        </authorList>
    </citation>
    <scope>IDENTIFICATION</scope>
    <source>
        <strain evidence="5">subsp. malaccensis</strain>
    </source>
</reference>
<accession>A0A804HUG4</accession>
<sequence>MALASLRIRRAVALSSAVLRHGRFFSAIHASPSPPSVPFLAVVSPVPFGDPSLQRPYSLIPSLSFRSSAPLCSSRSSGGADDKFGPDEILFEGCDYNHWLITMDFPKDPAPSREEMIETYIQTLATVVGSVEEAKKRMYALSTTTYHGFQAVMTEEMSEKFRGLPGVVFILPDSYIDPVNKEYGGDKYENGVITPRPPPIQYGRQGRERNQNRYDRPNYNRPPPQGNPNYNRPPPQGNPNYNRPPPQGNPPNEQWGSMQGGGPNYAPQQGNSQPGQYGRGYDAPGGRNSVPSGERRDFGQGEQGNYAQSAVRDGYQGERRDPMPSNQRNFNQGYHGNFAPQEQRNITRGPGEQNMYGSSTGADNRPGSGPSYSQNHRQETMPGNGGEHIQNGNFGYGGESSRDVSSGFGGQGSGSAYEQNYSGPTKGQTGSWQGKW</sequence>
<dbReference type="InterPro" id="IPR037045">
    <property type="entry name" value="S8pro/Inhibitor_I9_sf"/>
</dbReference>
<dbReference type="Gene3D" id="3.30.70.80">
    <property type="entry name" value="Peptidase S8 propeptide/proteinase inhibitor I9"/>
    <property type="match status" value="1"/>
</dbReference>
<gene>
    <name evidence="4" type="ORF">GSMUA_299140.1</name>
</gene>
<dbReference type="GO" id="GO:0005739">
    <property type="term" value="C:mitochondrion"/>
    <property type="evidence" value="ECO:0000318"/>
    <property type="project" value="GO_Central"/>
</dbReference>
<dbReference type="GO" id="GO:0080156">
    <property type="term" value="P:mitochondrial mRNA modification"/>
    <property type="evidence" value="ECO:0000318"/>
    <property type="project" value="GO_Central"/>
</dbReference>
<dbReference type="AlphaFoldDB" id="A0A804HUG4"/>
<feature type="compositionally biased region" description="Polar residues" evidence="2">
    <location>
        <begin position="416"/>
        <end position="436"/>
    </location>
</feature>
<feature type="compositionally biased region" description="Polar residues" evidence="2">
    <location>
        <begin position="266"/>
        <end position="275"/>
    </location>
</feature>
<dbReference type="InterPro" id="IPR039206">
    <property type="entry name" value="MORF/ORRM1/DAG-like"/>
</dbReference>
<keyword evidence="6" id="KW-1185">Reference proteome</keyword>
<dbReference type="FunFam" id="3.30.70.80:FF:000001">
    <property type="entry name" value="Multiple organellar RNA editing factor"/>
    <property type="match status" value="1"/>
</dbReference>
<dbReference type="Gramene" id="Ma01_t15490.1">
    <property type="protein sequence ID" value="Ma01_p15490.1"/>
    <property type="gene ID" value="Ma01_g15490"/>
</dbReference>
<organism evidence="5 6">
    <name type="scientific">Musa acuminata subsp. malaccensis</name>
    <name type="common">Wild banana</name>
    <name type="synonym">Musa malaccensis</name>
    <dbReference type="NCBI Taxonomy" id="214687"/>
    <lineage>
        <taxon>Eukaryota</taxon>
        <taxon>Viridiplantae</taxon>
        <taxon>Streptophyta</taxon>
        <taxon>Embryophyta</taxon>
        <taxon>Tracheophyta</taxon>
        <taxon>Spermatophyta</taxon>
        <taxon>Magnoliopsida</taxon>
        <taxon>Liliopsida</taxon>
        <taxon>Zingiberales</taxon>
        <taxon>Musaceae</taxon>
        <taxon>Musa</taxon>
    </lineage>
</organism>
<proteinExistence type="predicted"/>
<name>A0A804HUG4_MUSAM</name>
<feature type="compositionally biased region" description="Polar residues" evidence="2">
    <location>
        <begin position="324"/>
        <end position="346"/>
    </location>
</feature>
<keyword evidence="1" id="KW-0809">Transit peptide</keyword>
<dbReference type="OMA" id="MQNQQGN"/>
<evidence type="ECO:0000259" key="3">
    <source>
        <dbReference type="Pfam" id="PF21864"/>
    </source>
</evidence>
<dbReference type="InterPro" id="IPR054059">
    <property type="entry name" value="MORF/ORRM1/DAG-like_MORF"/>
</dbReference>
<evidence type="ECO:0000256" key="1">
    <source>
        <dbReference type="ARBA" id="ARBA00022946"/>
    </source>
</evidence>
<dbReference type="InParanoid" id="A0A804HUG4"/>